<feature type="domain" description="Beta-ketoacyl synthase-like N-terminal" evidence="1">
    <location>
        <begin position="50"/>
        <end position="179"/>
    </location>
</feature>
<name>A0A938XXI1_9BACL</name>
<dbReference type="InterPro" id="IPR014030">
    <property type="entry name" value="Ketoacyl_synth_N"/>
</dbReference>
<comment type="caution">
    <text evidence="2">The sequence shown here is derived from an EMBL/GenBank/DDBJ whole genome shotgun (WGS) entry which is preliminary data.</text>
</comment>
<gene>
    <name evidence="2" type="ORF">JOD01_001291</name>
</gene>
<dbReference type="InterPro" id="IPR016039">
    <property type="entry name" value="Thiolase-like"/>
</dbReference>
<evidence type="ECO:0000313" key="2">
    <source>
        <dbReference type="EMBL" id="MBM7589691.1"/>
    </source>
</evidence>
<dbReference type="EMBL" id="JAFBEB010000003">
    <property type="protein sequence ID" value="MBM7589691.1"/>
    <property type="molecule type" value="Genomic_DNA"/>
</dbReference>
<organism evidence="2 3">
    <name type="scientific">Brevibacillus fulvus</name>
    <dbReference type="NCBI Taxonomy" id="1125967"/>
    <lineage>
        <taxon>Bacteria</taxon>
        <taxon>Bacillati</taxon>
        <taxon>Bacillota</taxon>
        <taxon>Bacilli</taxon>
        <taxon>Bacillales</taxon>
        <taxon>Paenibacillaceae</taxon>
        <taxon>Brevibacillus</taxon>
    </lineage>
</organism>
<dbReference type="SUPFAM" id="SSF53901">
    <property type="entry name" value="Thiolase-like"/>
    <property type="match status" value="1"/>
</dbReference>
<dbReference type="AlphaFoldDB" id="A0A938XXI1"/>
<evidence type="ECO:0000259" key="1">
    <source>
        <dbReference type="Pfam" id="PF00109"/>
    </source>
</evidence>
<dbReference type="RefSeq" id="WP_204517413.1">
    <property type="nucleotide sequence ID" value="NZ_BAABIN010000038.1"/>
</dbReference>
<dbReference type="Proteomes" id="UP000717624">
    <property type="component" value="Unassembled WGS sequence"/>
</dbReference>
<dbReference type="Pfam" id="PF00109">
    <property type="entry name" value="ketoacyl-synt"/>
    <property type="match status" value="1"/>
</dbReference>
<accession>A0A938XXI1</accession>
<reference evidence="2" key="1">
    <citation type="submission" date="2021-01" db="EMBL/GenBank/DDBJ databases">
        <title>Genomic Encyclopedia of Type Strains, Phase IV (KMG-IV): sequencing the most valuable type-strain genomes for metagenomic binning, comparative biology and taxonomic classification.</title>
        <authorList>
            <person name="Goeker M."/>
        </authorList>
    </citation>
    <scope>NUCLEOTIDE SEQUENCE</scope>
    <source>
        <strain evidence="2">DSM 25523</strain>
    </source>
</reference>
<dbReference type="GO" id="GO:0016746">
    <property type="term" value="F:acyltransferase activity"/>
    <property type="evidence" value="ECO:0007669"/>
    <property type="project" value="InterPro"/>
</dbReference>
<proteinExistence type="predicted"/>
<protein>
    <recommendedName>
        <fullName evidence="1">Beta-ketoacyl synthase-like N-terminal domain-containing protein</fullName>
    </recommendedName>
</protein>
<sequence length="283" mass="30631">MEKIYVTGTGVLTTHGFGVKQLPEIAELDKLRQTLIPAIAPADYGWRGLKNLSRSVQVGCMTIGQALFPAGIPGGQIKPNGKQDRVGLLIGTNHGNLEAIASLYDDSQKYGVQKVNPGIFPETVLNVIGGHASIYFGFSGTNVTISCGHLSAIKALDYACLLLERKQLDRAIVCLVNIMPPDVFAQTVFNTLPSFEQVVALVLERQETCPQASMAVQVAVELVSDSEPAKSLSIPPEHTVLAVAIAEEKLRNYREKQCCLLVSCGREGNYHVRLTREGSDVSR</sequence>
<dbReference type="Gene3D" id="3.40.47.10">
    <property type="match status" value="1"/>
</dbReference>
<evidence type="ECO:0000313" key="3">
    <source>
        <dbReference type="Proteomes" id="UP000717624"/>
    </source>
</evidence>
<keyword evidence="3" id="KW-1185">Reference proteome</keyword>